<dbReference type="Proteomes" id="UP000516437">
    <property type="component" value="Chromosome 8"/>
</dbReference>
<evidence type="ECO:0000256" key="2">
    <source>
        <dbReference type="SAM" id="Phobius"/>
    </source>
</evidence>
<accession>A0A6A1UPG1</accession>
<dbReference type="InterPro" id="IPR002562">
    <property type="entry name" value="3'-5'_exonuclease_dom"/>
</dbReference>
<dbReference type="SUPFAM" id="SSF53098">
    <property type="entry name" value="Ribonuclease H-like"/>
    <property type="match status" value="1"/>
</dbReference>
<feature type="region of interest" description="Disordered" evidence="1">
    <location>
        <begin position="583"/>
        <end position="627"/>
    </location>
</feature>
<feature type="compositionally biased region" description="Basic and acidic residues" evidence="1">
    <location>
        <begin position="589"/>
        <end position="605"/>
    </location>
</feature>
<evidence type="ECO:0000259" key="3">
    <source>
        <dbReference type="SMART" id="SM00474"/>
    </source>
</evidence>
<feature type="domain" description="3'-5' exonuclease" evidence="3">
    <location>
        <begin position="406"/>
        <end position="584"/>
    </location>
</feature>
<dbReference type="PANTHER" id="PTHR47765:SF2">
    <property type="entry name" value="EXONUCLEASE MUT-7 HOMOLOG"/>
    <property type="match status" value="1"/>
</dbReference>
<sequence>MPSINSMNSNANFPSKPIAPGCGAICIWSSVLLATYLNVVCLLIITDLSGMGLEERLMEQYNEKDETDQTGTICVHAFSDLSYIPPVVFLYLLKECYIHGTCKATKKFRALQQLVYQVLHNNPQPGPATFVIRCLYILPIFGLYREGFTHLIVSALRRYLKLATNPTDSLEAKDLAAHLFLDIIGGSLNHDEGVVVKIVEAFDIQLTNIEKVMCQLKGKNACDSEEAKSFVEQYIFQLIEAQSYMTAVSLLEQFSIRQSGQSFLFNMIQNKQFKAADKWATFMGKQMLCVLVHEYVNRNMLKYAYDIIKENNLQQEFPDVYHKCKESSLKKLAEKGCWEVAEAKTNSDRELLEYLVYLAMEAGYSEKVDELCDRYSLQGFLDAKLPEASHLHSRYLHLNELVVEDIIWVDEVDGLQNATGQIEGCKVVGLDCEWKPNYEKGNKQNKVSIMQIASENMVFIFDLIKLSEDVPGVLDKCLTRILQSPRVLKLGYNFQCDIKQLAHSYGELECFRQYEMLLDIQNVFKEPSGGLSGLAEKVLGAGLNKTRRNSNWEQRPLTQNQLEYAALDAAVLVHIFYHVRSHSQPATDGEGHDKIEWKSHIVSHSDKKKKSKKDRRSKKRSKEARTN</sequence>
<dbReference type="GO" id="GO:0003676">
    <property type="term" value="F:nucleic acid binding"/>
    <property type="evidence" value="ECO:0007669"/>
    <property type="project" value="InterPro"/>
</dbReference>
<gene>
    <name evidence="4" type="ORF">CJ030_MR8G002380</name>
</gene>
<comment type="caution">
    <text evidence="4">The sequence shown here is derived from an EMBL/GenBank/DDBJ whole genome shotgun (WGS) entry which is preliminary data.</text>
</comment>
<dbReference type="InterPro" id="IPR052408">
    <property type="entry name" value="Exonuclease_MUT-7-like"/>
</dbReference>
<evidence type="ECO:0000313" key="4">
    <source>
        <dbReference type="EMBL" id="KAB1202123.1"/>
    </source>
</evidence>
<dbReference type="InterPro" id="IPR012337">
    <property type="entry name" value="RNaseH-like_sf"/>
</dbReference>
<evidence type="ECO:0000256" key="1">
    <source>
        <dbReference type="SAM" id="MobiDB-lite"/>
    </source>
</evidence>
<feature type="transmembrane region" description="Helical" evidence="2">
    <location>
        <begin position="21"/>
        <end position="45"/>
    </location>
</feature>
<keyword evidence="5" id="KW-1185">Reference proteome</keyword>
<dbReference type="EMBL" id="RXIC02000026">
    <property type="protein sequence ID" value="KAB1202123.1"/>
    <property type="molecule type" value="Genomic_DNA"/>
</dbReference>
<name>A0A6A1UPG1_9ROSI</name>
<protein>
    <recommendedName>
        <fullName evidence="3">3'-5' exonuclease domain-containing protein</fullName>
    </recommendedName>
</protein>
<dbReference type="PANTHER" id="PTHR47765">
    <property type="entry name" value="3'-5' EXONUCLEASE DOMAIN-CONTAINING PROTEIN"/>
    <property type="match status" value="1"/>
</dbReference>
<dbReference type="Pfam" id="PF01612">
    <property type="entry name" value="DNA_pol_A_exo1"/>
    <property type="match status" value="1"/>
</dbReference>
<dbReference type="GO" id="GO:0006139">
    <property type="term" value="P:nucleobase-containing compound metabolic process"/>
    <property type="evidence" value="ECO:0007669"/>
    <property type="project" value="InterPro"/>
</dbReference>
<feature type="compositionally biased region" description="Basic residues" evidence="1">
    <location>
        <begin position="606"/>
        <end position="627"/>
    </location>
</feature>
<dbReference type="AlphaFoldDB" id="A0A6A1UPG1"/>
<dbReference type="InterPro" id="IPR036397">
    <property type="entry name" value="RNaseH_sf"/>
</dbReference>
<dbReference type="GO" id="GO:0008408">
    <property type="term" value="F:3'-5' exonuclease activity"/>
    <property type="evidence" value="ECO:0007669"/>
    <property type="project" value="InterPro"/>
</dbReference>
<reference evidence="4 5" key="1">
    <citation type="journal article" date="2019" name="Plant Biotechnol. J.">
        <title>The red bayberry genome and genetic basis of sex determination.</title>
        <authorList>
            <person name="Jia H.M."/>
            <person name="Jia H.J."/>
            <person name="Cai Q.L."/>
            <person name="Wang Y."/>
            <person name="Zhao H.B."/>
            <person name="Yang W.F."/>
            <person name="Wang G.Y."/>
            <person name="Li Y.H."/>
            <person name="Zhan D.L."/>
            <person name="Shen Y.T."/>
            <person name="Niu Q.F."/>
            <person name="Chang L."/>
            <person name="Qiu J."/>
            <person name="Zhao L."/>
            <person name="Xie H.B."/>
            <person name="Fu W.Y."/>
            <person name="Jin J."/>
            <person name="Li X.W."/>
            <person name="Jiao Y."/>
            <person name="Zhou C.C."/>
            <person name="Tu T."/>
            <person name="Chai C.Y."/>
            <person name="Gao J.L."/>
            <person name="Fan L.J."/>
            <person name="van de Weg E."/>
            <person name="Wang J.Y."/>
            <person name="Gao Z.S."/>
        </authorList>
    </citation>
    <scope>NUCLEOTIDE SEQUENCE [LARGE SCALE GENOMIC DNA]</scope>
    <source>
        <tissue evidence="4">Leaves</tissue>
    </source>
</reference>
<keyword evidence="2" id="KW-0472">Membrane</keyword>
<organism evidence="4 5">
    <name type="scientific">Morella rubra</name>
    <name type="common">Chinese bayberry</name>
    <dbReference type="NCBI Taxonomy" id="262757"/>
    <lineage>
        <taxon>Eukaryota</taxon>
        <taxon>Viridiplantae</taxon>
        <taxon>Streptophyta</taxon>
        <taxon>Embryophyta</taxon>
        <taxon>Tracheophyta</taxon>
        <taxon>Spermatophyta</taxon>
        <taxon>Magnoliopsida</taxon>
        <taxon>eudicotyledons</taxon>
        <taxon>Gunneridae</taxon>
        <taxon>Pentapetalae</taxon>
        <taxon>rosids</taxon>
        <taxon>fabids</taxon>
        <taxon>Fagales</taxon>
        <taxon>Myricaceae</taxon>
        <taxon>Morella</taxon>
    </lineage>
</organism>
<dbReference type="Gene3D" id="3.30.420.10">
    <property type="entry name" value="Ribonuclease H-like superfamily/Ribonuclease H"/>
    <property type="match status" value="1"/>
</dbReference>
<keyword evidence="2" id="KW-1133">Transmembrane helix</keyword>
<proteinExistence type="predicted"/>
<evidence type="ECO:0000313" key="5">
    <source>
        <dbReference type="Proteomes" id="UP000516437"/>
    </source>
</evidence>
<dbReference type="OrthoDB" id="10261556at2759"/>
<dbReference type="SMART" id="SM00474">
    <property type="entry name" value="35EXOc"/>
    <property type="match status" value="1"/>
</dbReference>
<keyword evidence="2" id="KW-0812">Transmembrane</keyword>